<dbReference type="Gene3D" id="3.90.190.10">
    <property type="entry name" value="Protein tyrosine phosphatase superfamily"/>
    <property type="match status" value="1"/>
</dbReference>
<dbReference type="Proteomes" id="UP001377567">
    <property type="component" value="Unassembled WGS sequence"/>
</dbReference>
<evidence type="ECO:0000256" key="7">
    <source>
        <dbReference type="ARBA" id="ARBA00023016"/>
    </source>
</evidence>
<comment type="caution">
    <text evidence="13">The sequence shown here is derived from an EMBL/GenBank/DDBJ whole genome shotgun (WGS) entry which is preliminary data.</text>
</comment>
<dbReference type="EMBL" id="BTGD01000001">
    <property type="protein sequence ID" value="GMM53886.1"/>
    <property type="molecule type" value="Genomic_DNA"/>
</dbReference>
<evidence type="ECO:0000256" key="6">
    <source>
        <dbReference type="ARBA" id="ARBA00022912"/>
    </source>
</evidence>
<dbReference type="PANTHER" id="PTHR31126">
    <property type="entry name" value="TYROSINE-PROTEIN PHOSPHATASE"/>
    <property type="match status" value="1"/>
</dbReference>
<comment type="similarity">
    <text evidence="2">Belongs to the protein-tyrosine phosphatase family.</text>
</comment>
<dbReference type="Pfam" id="PF03162">
    <property type="entry name" value="Y_phosphatase2"/>
    <property type="match status" value="1"/>
</dbReference>
<evidence type="ECO:0000256" key="3">
    <source>
        <dbReference type="ARBA" id="ARBA00013064"/>
    </source>
</evidence>
<dbReference type="CDD" id="cd14531">
    <property type="entry name" value="PFA-DSP_Oca1"/>
    <property type="match status" value="1"/>
</dbReference>
<organism evidence="13 14">
    <name type="scientific">Maudiozyma humilis</name>
    <name type="common">Sour dough yeast</name>
    <name type="synonym">Kazachstania humilis</name>
    <dbReference type="NCBI Taxonomy" id="51915"/>
    <lineage>
        <taxon>Eukaryota</taxon>
        <taxon>Fungi</taxon>
        <taxon>Dikarya</taxon>
        <taxon>Ascomycota</taxon>
        <taxon>Saccharomycotina</taxon>
        <taxon>Saccharomycetes</taxon>
        <taxon>Saccharomycetales</taxon>
        <taxon>Saccharomycetaceae</taxon>
        <taxon>Maudiozyma</taxon>
    </lineage>
</organism>
<protein>
    <recommendedName>
        <fullName evidence="9">Putative tyrosine-protein phosphatase OCA1</fullName>
        <ecNumber evidence="3">3.1.3.48</ecNumber>
    </recommendedName>
</protein>
<evidence type="ECO:0000256" key="2">
    <source>
        <dbReference type="ARBA" id="ARBA00009580"/>
    </source>
</evidence>
<keyword evidence="6" id="KW-0904">Protein phosphatase</keyword>
<evidence type="ECO:0000256" key="8">
    <source>
        <dbReference type="ARBA" id="ARBA00037204"/>
    </source>
</evidence>
<evidence type="ECO:0000313" key="14">
    <source>
        <dbReference type="Proteomes" id="UP001377567"/>
    </source>
</evidence>
<keyword evidence="14" id="KW-1185">Reference proteome</keyword>
<dbReference type="InterPro" id="IPR020422">
    <property type="entry name" value="TYR_PHOSPHATASE_DUAL_dom"/>
</dbReference>
<evidence type="ECO:0000256" key="9">
    <source>
        <dbReference type="ARBA" id="ARBA00039934"/>
    </source>
</evidence>
<evidence type="ECO:0000313" key="13">
    <source>
        <dbReference type="EMBL" id="GMM53886.1"/>
    </source>
</evidence>
<proteinExistence type="inferred from homology"/>
<accession>A0AAV5RRV9</accession>
<evidence type="ECO:0000256" key="11">
    <source>
        <dbReference type="SAM" id="MobiDB-lite"/>
    </source>
</evidence>
<dbReference type="GO" id="GO:0005737">
    <property type="term" value="C:cytoplasm"/>
    <property type="evidence" value="ECO:0007669"/>
    <property type="project" value="UniProtKB-SubCell"/>
</dbReference>
<feature type="domain" description="Tyrosine-protein phosphatase" evidence="12">
    <location>
        <begin position="86"/>
        <end position="244"/>
    </location>
</feature>
<keyword evidence="5" id="KW-0378">Hydrolase</keyword>
<keyword evidence="4" id="KW-0963">Cytoplasm</keyword>
<feature type="compositionally biased region" description="Acidic residues" evidence="11">
    <location>
        <begin position="40"/>
        <end position="51"/>
    </location>
</feature>
<comment type="catalytic activity">
    <reaction evidence="10">
        <text>O-phospho-L-tyrosyl-[protein] + H2O = L-tyrosyl-[protein] + phosphate</text>
        <dbReference type="Rhea" id="RHEA:10684"/>
        <dbReference type="Rhea" id="RHEA-COMP:10136"/>
        <dbReference type="Rhea" id="RHEA-COMP:20101"/>
        <dbReference type="ChEBI" id="CHEBI:15377"/>
        <dbReference type="ChEBI" id="CHEBI:43474"/>
        <dbReference type="ChEBI" id="CHEBI:46858"/>
        <dbReference type="ChEBI" id="CHEBI:61978"/>
        <dbReference type="EC" id="3.1.3.48"/>
    </reaction>
</comment>
<evidence type="ECO:0000256" key="5">
    <source>
        <dbReference type="ARBA" id="ARBA00022801"/>
    </source>
</evidence>
<evidence type="ECO:0000256" key="4">
    <source>
        <dbReference type="ARBA" id="ARBA00022490"/>
    </source>
</evidence>
<dbReference type="PROSITE" id="PS50054">
    <property type="entry name" value="TYR_PHOSPHATASE_DUAL"/>
    <property type="match status" value="1"/>
</dbReference>
<dbReference type="InterPro" id="IPR004861">
    <property type="entry name" value="Siw14-like"/>
</dbReference>
<feature type="region of interest" description="Disordered" evidence="11">
    <location>
        <begin position="30"/>
        <end position="51"/>
    </location>
</feature>
<dbReference type="InterPro" id="IPR029021">
    <property type="entry name" value="Prot-tyrosine_phosphatase-like"/>
</dbReference>
<evidence type="ECO:0000256" key="1">
    <source>
        <dbReference type="ARBA" id="ARBA00004496"/>
    </source>
</evidence>
<dbReference type="InterPro" id="IPR020428">
    <property type="entry name" value="PFA-DSPs"/>
</dbReference>
<gene>
    <name evidence="13" type="ORF">DAKH74_005020</name>
</gene>
<reference evidence="13 14" key="1">
    <citation type="journal article" date="2023" name="Elife">
        <title>Identification of key yeast species and microbe-microbe interactions impacting larval growth of Drosophila in the wild.</title>
        <authorList>
            <person name="Mure A."/>
            <person name="Sugiura Y."/>
            <person name="Maeda R."/>
            <person name="Honda K."/>
            <person name="Sakurai N."/>
            <person name="Takahashi Y."/>
            <person name="Watada M."/>
            <person name="Katoh T."/>
            <person name="Gotoh A."/>
            <person name="Gotoh Y."/>
            <person name="Taniguchi I."/>
            <person name="Nakamura K."/>
            <person name="Hayashi T."/>
            <person name="Katayama T."/>
            <person name="Uemura T."/>
            <person name="Hattori Y."/>
        </authorList>
    </citation>
    <scope>NUCLEOTIDE SEQUENCE [LARGE SCALE GENOMIC DNA]</scope>
    <source>
        <strain evidence="13 14">KH-74</strain>
    </source>
</reference>
<dbReference type="AlphaFoldDB" id="A0AAV5RRV9"/>
<dbReference type="PRINTS" id="PR01911">
    <property type="entry name" value="PFDSPHPHTASE"/>
</dbReference>
<name>A0AAV5RRV9_MAUHU</name>
<evidence type="ECO:0000256" key="10">
    <source>
        <dbReference type="ARBA" id="ARBA00051722"/>
    </source>
</evidence>
<comment type="function">
    <text evidence="8">Putative tyrosine-protein phosphatase required for protection against superoxide stress.</text>
</comment>
<comment type="subcellular location">
    <subcellularLocation>
        <location evidence="1">Cytoplasm</location>
    </subcellularLocation>
</comment>
<dbReference type="FunFam" id="3.90.190.10:FF:000035">
    <property type="entry name" value="Tyrosine phosphatase, putative"/>
    <property type="match status" value="1"/>
</dbReference>
<dbReference type="PANTHER" id="PTHR31126:SF8">
    <property type="entry name" value="TYROSINE-PROTEIN PHOSPHATASE OCA1-RELATED"/>
    <property type="match status" value="1"/>
</dbReference>
<keyword evidence="7" id="KW-0346">Stress response</keyword>
<dbReference type="GO" id="GO:0004725">
    <property type="term" value="F:protein tyrosine phosphatase activity"/>
    <property type="evidence" value="ECO:0007669"/>
    <property type="project" value="UniProtKB-EC"/>
</dbReference>
<dbReference type="SUPFAM" id="SSF52799">
    <property type="entry name" value="(Phosphotyrosine protein) phosphatases II"/>
    <property type="match status" value="1"/>
</dbReference>
<dbReference type="EC" id="3.1.3.48" evidence="3"/>
<evidence type="ECO:0000259" key="12">
    <source>
        <dbReference type="PROSITE" id="PS50054"/>
    </source>
</evidence>
<sequence length="253" mass="28651">MSKSDQKINPALPEVLENMIVANDQSENHVSVGHVPTNSDNEDECDLNEDDDDEEDHIYINEEMESGREKILISHAPQERIVPPLNFCPVERYLYRSGQPSPVNFPFLLNLNLKTIIWLANEEPQDTLLEFCDTYNISLQFAAINPDGGEDDNPWDGLTEHSIINALQTIVDRKNYPLLVCCGMGRHRTGTVIGCLRRIMGWNLASVSEEYRRFTGSRGGRILVELLIEAFDTNIVKIDKKQAPAWLVTALNE</sequence>